<organism evidence="12 13">
    <name type="scientific">Amanita muscaria (strain Koide BX008)</name>
    <dbReference type="NCBI Taxonomy" id="946122"/>
    <lineage>
        <taxon>Eukaryota</taxon>
        <taxon>Fungi</taxon>
        <taxon>Dikarya</taxon>
        <taxon>Basidiomycota</taxon>
        <taxon>Agaricomycotina</taxon>
        <taxon>Agaricomycetes</taxon>
        <taxon>Agaricomycetidae</taxon>
        <taxon>Agaricales</taxon>
        <taxon>Pluteineae</taxon>
        <taxon>Amanitaceae</taxon>
        <taxon>Amanita</taxon>
    </lineage>
</organism>
<feature type="domain" description="Cytochrome c oxidase assembly factor 3 mitochondrial coiled-coil" evidence="11">
    <location>
        <begin position="26"/>
        <end position="71"/>
    </location>
</feature>
<evidence type="ECO:0000256" key="8">
    <source>
        <dbReference type="ARBA" id="ARBA00023136"/>
    </source>
</evidence>
<dbReference type="AlphaFoldDB" id="A0A0C2XMK3"/>
<dbReference type="HOGENOM" id="CLU_1562700_0_0_1"/>
<feature type="compositionally biased region" description="Polar residues" evidence="10">
    <location>
        <begin position="104"/>
        <end position="121"/>
    </location>
</feature>
<keyword evidence="9" id="KW-0999">Mitochondrion inner membrane</keyword>
<evidence type="ECO:0000256" key="4">
    <source>
        <dbReference type="ARBA" id="ARBA00011351"/>
    </source>
</evidence>
<accession>A0A0C2XMK3</accession>
<sequence>MSGSQYADRRAAQASYRPKAGTMSPGLKRAREPYRFRNALTGFVLGAFAVSVWAYSISAVKQDVFDDIDDEARALQNQSRGGANATATADVRPNNASRDRVSVGSATSPISATSDPTSSSRTRADEAILAGAVTAQVISNVPPPSIPASGPKRGVLQYLDFRFPNLLDPVNKTLVWGAPPVDNMGTISRSGSFNSKSR</sequence>
<feature type="transmembrane region" description="Helical" evidence="9">
    <location>
        <begin position="36"/>
        <end position="55"/>
    </location>
</feature>
<gene>
    <name evidence="12" type="ORF">M378DRAFT_67723</name>
</gene>
<evidence type="ECO:0000256" key="7">
    <source>
        <dbReference type="ARBA" id="ARBA00023128"/>
    </source>
</evidence>
<dbReference type="InterPro" id="IPR018628">
    <property type="entry name" value="Coa3_CC"/>
</dbReference>
<name>A0A0C2XMK3_AMAMK</name>
<keyword evidence="8 9" id="KW-0472">Membrane</keyword>
<evidence type="ECO:0000313" key="12">
    <source>
        <dbReference type="EMBL" id="KIL70373.1"/>
    </source>
</evidence>
<comment type="similarity">
    <text evidence="3 9">Belongs to the COA3 family.</text>
</comment>
<keyword evidence="13" id="KW-1185">Reference proteome</keyword>
<evidence type="ECO:0000259" key="11">
    <source>
        <dbReference type="Pfam" id="PF09813"/>
    </source>
</evidence>
<dbReference type="PANTHER" id="PTHR15642:SF3">
    <property type="entry name" value="CYTOCHROME C OXIDASE ASSEMBLY FACTOR 3 HOMOLOG, MITOCHONDRIAL"/>
    <property type="match status" value="1"/>
</dbReference>
<keyword evidence="5 9" id="KW-0812">Transmembrane</keyword>
<feature type="region of interest" description="Disordered" evidence="10">
    <location>
        <begin position="1"/>
        <end position="26"/>
    </location>
</feature>
<feature type="region of interest" description="Disordered" evidence="10">
    <location>
        <begin position="76"/>
        <end position="122"/>
    </location>
</feature>
<evidence type="ECO:0000256" key="10">
    <source>
        <dbReference type="SAM" id="MobiDB-lite"/>
    </source>
</evidence>
<reference evidence="12 13" key="1">
    <citation type="submission" date="2014-04" db="EMBL/GenBank/DDBJ databases">
        <title>Evolutionary Origins and Diversification of the Mycorrhizal Mutualists.</title>
        <authorList>
            <consortium name="DOE Joint Genome Institute"/>
            <consortium name="Mycorrhizal Genomics Consortium"/>
            <person name="Kohler A."/>
            <person name="Kuo A."/>
            <person name="Nagy L.G."/>
            <person name="Floudas D."/>
            <person name="Copeland A."/>
            <person name="Barry K.W."/>
            <person name="Cichocki N."/>
            <person name="Veneault-Fourrey C."/>
            <person name="LaButti K."/>
            <person name="Lindquist E.A."/>
            <person name="Lipzen A."/>
            <person name="Lundell T."/>
            <person name="Morin E."/>
            <person name="Murat C."/>
            <person name="Riley R."/>
            <person name="Ohm R."/>
            <person name="Sun H."/>
            <person name="Tunlid A."/>
            <person name="Henrissat B."/>
            <person name="Grigoriev I.V."/>
            <person name="Hibbett D.S."/>
            <person name="Martin F."/>
        </authorList>
    </citation>
    <scope>NUCLEOTIDE SEQUENCE [LARGE SCALE GENOMIC DNA]</scope>
    <source>
        <strain evidence="12 13">Koide BX008</strain>
    </source>
</reference>
<evidence type="ECO:0000256" key="2">
    <source>
        <dbReference type="ARBA" id="ARBA00004304"/>
    </source>
</evidence>
<evidence type="ECO:0000256" key="9">
    <source>
        <dbReference type="RuleBase" id="RU367056"/>
    </source>
</evidence>
<dbReference type="Proteomes" id="UP000054549">
    <property type="component" value="Unassembled WGS sequence"/>
</dbReference>
<feature type="compositionally biased region" description="Polar residues" evidence="10">
    <location>
        <begin position="76"/>
        <end position="87"/>
    </location>
</feature>
<comment type="subcellular location">
    <subcellularLocation>
        <location evidence="2">Mitochondrion membrane</location>
        <topology evidence="2">Single-pass membrane protein</topology>
    </subcellularLocation>
</comment>
<dbReference type="PANTHER" id="PTHR15642">
    <property type="entry name" value="CYTOCHROME C OXIDASE ASSEMBLY FACTOR 3, MITOCHONDRIAL"/>
    <property type="match status" value="1"/>
</dbReference>
<dbReference type="GO" id="GO:0033617">
    <property type="term" value="P:mitochondrial respiratory chain complex IV assembly"/>
    <property type="evidence" value="ECO:0007669"/>
    <property type="project" value="UniProtKB-UniRule"/>
</dbReference>
<keyword evidence="7 9" id="KW-0496">Mitochondrion</keyword>
<protein>
    <recommendedName>
        <fullName evidence="9">Cytochrome c oxidase assembly factor 3</fullName>
    </recommendedName>
</protein>
<evidence type="ECO:0000256" key="3">
    <source>
        <dbReference type="ARBA" id="ARBA00007035"/>
    </source>
</evidence>
<dbReference type="EMBL" id="KN818224">
    <property type="protein sequence ID" value="KIL70373.1"/>
    <property type="molecule type" value="Genomic_DNA"/>
</dbReference>
<comment type="subunit">
    <text evidence="4 9">Component of 250-400 kDa complexes called cytochrome oxidase assembly intermediates or COA complexes.</text>
</comment>
<dbReference type="Pfam" id="PF09813">
    <property type="entry name" value="Coa3_cc"/>
    <property type="match status" value="1"/>
</dbReference>
<proteinExistence type="inferred from homology"/>
<dbReference type="InParanoid" id="A0A0C2XMK3"/>
<comment type="function">
    <text evidence="1 9">Required for assembly of cytochrome c oxidase (complex IV).</text>
</comment>
<dbReference type="GO" id="GO:0005743">
    <property type="term" value="C:mitochondrial inner membrane"/>
    <property type="evidence" value="ECO:0007669"/>
    <property type="project" value="UniProtKB-UniRule"/>
</dbReference>
<evidence type="ECO:0000256" key="6">
    <source>
        <dbReference type="ARBA" id="ARBA00022989"/>
    </source>
</evidence>
<dbReference type="InterPro" id="IPR041752">
    <property type="entry name" value="Coa3"/>
</dbReference>
<evidence type="ECO:0000313" key="13">
    <source>
        <dbReference type="Proteomes" id="UP000054549"/>
    </source>
</evidence>
<keyword evidence="6 9" id="KW-1133">Transmembrane helix</keyword>
<dbReference type="OrthoDB" id="10018333at2759"/>
<evidence type="ECO:0000256" key="1">
    <source>
        <dbReference type="ARBA" id="ARBA00003064"/>
    </source>
</evidence>
<evidence type="ECO:0000256" key="5">
    <source>
        <dbReference type="ARBA" id="ARBA00022692"/>
    </source>
</evidence>
<dbReference type="STRING" id="946122.A0A0C2XMK3"/>